<dbReference type="SMART" id="SM00065">
    <property type="entry name" value="GAF"/>
    <property type="match status" value="2"/>
</dbReference>
<dbReference type="Pfam" id="PF13185">
    <property type="entry name" value="GAF_2"/>
    <property type="match status" value="1"/>
</dbReference>
<dbReference type="Proteomes" id="UP000198771">
    <property type="component" value="Unassembled WGS sequence"/>
</dbReference>
<proteinExistence type="predicted"/>
<gene>
    <name evidence="2" type="ORF">SAMN05660653_02553</name>
</gene>
<dbReference type="InterPro" id="IPR003018">
    <property type="entry name" value="GAF"/>
</dbReference>
<sequence length="344" mass="38454">MSFDLEPMNSQNIGCLQHLLSIIANSFDAYSTVLFLPDASGSYRVAAHFSLGNDLARNATVLPGKGLVGWILRNNQPLLVNNFELQSESLGYYSGQSESVVKAFMGCPLREGQGVLCVDSKKSYSFSTKDQKILHQFVEFVAALQMDSCRLQTSRKDFTYYQALQKLRELRQRFPLWSSYLKNFLGILSETSQIEHAALAVRDELGQNFTIEGWTDGFPLNNLSKSDSFPIGSGLVGWVFKNEKPVFSADMESGHTGVTLFSKDAIGSVVLHTVICLPLNVSKRTRAVLVLADPLVRTPCKEMRVFLQLVTEHLEFFLENLYLRNQVSKLKAMLPPAPAPEKEQ</sequence>
<dbReference type="AlphaFoldDB" id="A0A1G6E2D4"/>
<organism evidence="2 3">
    <name type="scientific">Desulfonatronum thiosulfatophilum</name>
    <dbReference type="NCBI Taxonomy" id="617002"/>
    <lineage>
        <taxon>Bacteria</taxon>
        <taxon>Pseudomonadati</taxon>
        <taxon>Thermodesulfobacteriota</taxon>
        <taxon>Desulfovibrionia</taxon>
        <taxon>Desulfovibrionales</taxon>
        <taxon>Desulfonatronaceae</taxon>
        <taxon>Desulfonatronum</taxon>
    </lineage>
</organism>
<dbReference type="Pfam" id="PF01590">
    <property type="entry name" value="GAF"/>
    <property type="match status" value="1"/>
</dbReference>
<keyword evidence="3" id="KW-1185">Reference proteome</keyword>
<dbReference type="InterPro" id="IPR029016">
    <property type="entry name" value="GAF-like_dom_sf"/>
</dbReference>
<protein>
    <submittedName>
        <fullName evidence="2">GAF domain-containing protein</fullName>
    </submittedName>
</protein>
<dbReference type="EMBL" id="FMXO01000015">
    <property type="protein sequence ID" value="SDB51546.1"/>
    <property type="molecule type" value="Genomic_DNA"/>
</dbReference>
<evidence type="ECO:0000313" key="3">
    <source>
        <dbReference type="Proteomes" id="UP000198771"/>
    </source>
</evidence>
<name>A0A1G6E2D4_9BACT</name>
<dbReference type="Gene3D" id="3.30.450.40">
    <property type="match status" value="2"/>
</dbReference>
<accession>A0A1G6E2D4</accession>
<feature type="domain" description="GAF" evidence="1">
    <location>
        <begin position="11"/>
        <end position="155"/>
    </location>
</feature>
<feature type="domain" description="GAF" evidence="1">
    <location>
        <begin position="176"/>
        <end position="328"/>
    </location>
</feature>
<reference evidence="2 3" key="1">
    <citation type="submission" date="2016-10" db="EMBL/GenBank/DDBJ databases">
        <authorList>
            <person name="de Groot N.N."/>
        </authorList>
    </citation>
    <scope>NUCLEOTIDE SEQUENCE [LARGE SCALE GENOMIC DNA]</scope>
    <source>
        <strain evidence="2 3">ASO4-2</strain>
    </source>
</reference>
<evidence type="ECO:0000313" key="2">
    <source>
        <dbReference type="EMBL" id="SDB51546.1"/>
    </source>
</evidence>
<evidence type="ECO:0000259" key="1">
    <source>
        <dbReference type="SMART" id="SM00065"/>
    </source>
</evidence>
<dbReference type="STRING" id="617002.SAMN05660653_02553"/>
<dbReference type="SUPFAM" id="SSF55781">
    <property type="entry name" value="GAF domain-like"/>
    <property type="match status" value="2"/>
</dbReference>